<dbReference type="PANTHER" id="PTHR43798">
    <property type="entry name" value="MONOACYLGLYCEROL LIPASE"/>
    <property type="match status" value="1"/>
</dbReference>
<dbReference type="Pfam" id="PF12697">
    <property type="entry name" value="Abhydrolase_6"/>
    <property type="match status" value="1"/>
</dbReference>
<reference evidence="4" key="1">
    <citation type="submission" date="2022-10" db="EMBL/GenBank/DDBJ databases">
        <title>The complete genomes of actinobacterial strains from the NBC collection.</title>
        <authorList>
            <person name="Joergensen T.S."/>
            <person name="Alvarez Arevalo M."/>
            <person name="Sterndorff E.B."/>
            <person name="Faurdal D."/>
            <person name="Vuksanovic O."/>
            <person name="Mourched A.-S."/>
            <person name="Charusanti P."/>
            <person name="Shaw S."/>
            <person name="Blin K."/>
            <person name="Weber T."/>
        </authorList>
    </citation>
    <scope>NUCLEOTIDE SEQUENCE</scope>
    <source>
        <strain evidence="4">NBC_01256</strain>
    </source>
</reference>
<evidence type="ECO:0000313" key="5">
    <source>
        <dbReference type="Proteomes" id="UP001432292"/>
    </source>
</evidence>
<keyword evidence="2" id="KW-0732">Signal</keyword>
<dbReference type="InterPro" id="IPR050266">
    <property type="entry name" value="AB_hydrolase_sf"/>
</dbReference>
<accession>A0ABZ1VLX0</accession>
<dbReference type="PANTHER" id="PTHR43798:SF33">
    <property type="entry name" value="HYDROLASE, PUTATIVE (AFU_ORTHOLOGUE AFUA_2G14860)-RELATED"/>
    <property type="match status" value="1"/>
</dbReference>
<feature type="signal peptide" evidence="2">
    <location>
        <begin position="1"/>
        <end position="28"/>
    </location>
</feature>
<name>A0ABZ1VLX0_9ACTN</name>
<evidence type="ECO:0000259" key="3">
    <source>
        <dbReference type="Pfam" id="PF12697"/>
    </source>
</evidence>
<feature type="compositionally biased region" description="Low complexity" evidence="1">
    <location>
        <begin position="336"/>
        <end position="367"/>
    </location>
</feature>
<keyword evidence="4" id="KW-0378">Hydrolase</keyword>
<dbReference type="GO" id="GO:0016787">
    <property type="term" value="F:hydrolase activity"/>
    <property type="evidence" value="ECO:0007669"/>
    <property type="project" value="UniProtKB-KW"/>
</dbReference>
<proteinExistence type="predicted"/>
<dbReference type="RefSeq" id="WP_329127756.1">
    <property type="nucleotide sequence ID" value="NZ_CP108473.1"/>
</dbReference>
<dbReference type="Gene3D" id="3.40.50.1820">
    <property type="entry name" value="alpha/beta hydrolase"/>
    <property type="match status" value="1"/>
</dbReference>
<sequence>MVRRSGFGVRGRILGRVGILAASVLVGAACSAPTADDVLSARATTGGATAFGRLVDVGHGRTMYLECQGSGSPTVVLVPGLVAAADTWSYVTGAAGKRKPSSSAVYPGVGKFTRVCSYDRPGTARENGEFTTSSTVAQPTTPREDAADLHALLEAAKVPGPYVLAGWSAGGPIARIYAGEYPHDVAGLVLVDAESEFLQSRLTPGQFAIFLATIRNDDKKRMAQWKDVERQDPATVFEQVRAAPPVPRVPVVVLSGDEFDADAFRARLPAHAPEDFPQVFWRAQRGSQQDLAAQFPGAQHITKTRSDHNIHNNRPQMVIDAVRGVVEEDRRGVGGPSSASASASAPPSSPSSSPSASPSSSPSRSRS</sequence>
<dbReference type="InterPro" id="IPR029058">
    <property type="entry name" value="AB_hydrolase_fold"/>
</dbReference>
<dbReference type="InterPro" id="IPR000073">
    <property type="entry name" value="AB_hydrolase_1"/>
</dbReference>
<evidence type="ECO:0000313" key="4">
    <source>
        <dbReference type="EMBL" id="WUS23293.1"/>
    </source>
</evidence>
<dbReference type="EMBL" id="CP108473">
    <property type="protein sequence ID" value="WUS23293.1"/>
    <property type="molecule type" value="Genomic_DNA"/>
</dbReference>
<organism evidence="4 5">
    <name type="scientific">Streptomyces caniferus</name>
    <dbReference type="NCBI Taxonomy" id="285557"/>
    <lineage>
        <taxon>Bacteria</taxon>
        <taxon>Bacillati</taxon>
        <taxon>Actinomycetota</taxon>
        <taxon>Actinomycetes</taxon>
        <taxon>Kitasatosporales</taxon>
        <taxon>Streptomycetaceae</taxon>
        <taxon>Streptomyces</taxon>
    </lineage>
</organism>
<dbReference type="Proteomes" id="UP001432292">
    <property type="component" value="Chromosome"/>
</dbReference>
<feature type="region of interest" description="Disordered" evidence="1">
    <location>
        <begin position="326"/>
        <end position="367"/>
    </location>
</feature>
<gene>
    <name evidence="4" type="ORF">OG727_13985</name>
</gene>
<keyword evidence="5" id="KW-1185">Reference proteome</keyword>
<dbReference type="PROSITE" id="PS51257">
    <property type="entry name" value="PROKAR_LIPOPROTEIN"/>
    <property type="match status" value="1"/>
</dbReference>
<feature type="domain" description="AB hydrolase-1" evidence="3">
    <location>
        <begin position="75"/>
        <end position="320"/>
    </location>
</feature>
<evidence type="ECO:0000256" key="2">
    <source>
        <dbReference type="SAM" id="SignalP"/>
    </source>
</evidence>
<evidence type="ECO:0000256" key="1">
    <source>
        <dbReference type="SAM" id="MobiDB-lite"/>
    </source>
</evidence>
<dbReference type="SUPFAM" id="SSF53474">
    <property type="entry name" value="alpha/beta-Hydrolases"/>
    <property type="match status" value="1"/>
</dbReference>
<protein>
    <submittedName>
        <fullName evidence="4">Alpha/beta hydrolase</fullName>
    </submittedName>
</protein>
<feature type="chain" id="PRO_5046488735" evidence="2">
    <location>
        <begin position="29"/>
        <end position="367"/>
    </location>
</feature>